<dbReference type="GO" id="GO:0006298">
    <property type="term" value="P:mismatch repair"/>
    <property type="evidence" value="ECO:0007669"/>
    <property type="project" value="UniProtKB-UniRule"/>
</dbReference>
<dbReference type="InterPro" id="IPR016151">
    <property type="entry name" value="DNA_mismatch_repair_MutS_N"/>
</dbReference>
<keyword evidence="7 9" id="KW-0234">DNA repair</keyword>
<evidence type="ECO:0000256" key="5">
    <source>
        <dbReference type="ARBA" id="ARBA00022840"/>
    </source>
</evidence>
<evidence type="ECO:0000313" key="13">
    <source>
        <dbReference type="Proteomes" id="UP000192872"/>
    </source>
</evidence>
<dbReference type="InterPro" id="IPR007696">
    <property type="entry name" value="DNA_mismatch_repair_MutS_core"/>
</dbReference>
<dbReference type="Pfam" id="PF01624">
    <property type="entry name" value="MutS_I"/>
    <property type="match status" value="1"/>
</dbReference>
<name>A0A1W9HYP2_9HYPH</name>
<comment type="caution">
    <text evidence="12">The sequence shown here is derived from an EMBL/GenBank/DDBJ whole genome shotgun (WGS) entry which is preliminary data.</text>
</comment>
<keyword evidence="4 9" id="KW-0227">DNA damage</keyword>
<dbReference type="Gene3D" id="3.40.50.300">
    <property type="entry name" value="P-loop containing nucleotide triphosphate hydrolases"/>
    <property type="match status" value="1"/>
</dbReference>
<dbReference type="GO" id="GO:0003684">
    <property type="term" value="F:damaged DNA binding"/>
    <property type="evidence" value="ECO:0007669"/>
    <property type="project" value="UniProtKB-UniRule"/>
</dbReference>
<dbReference type="PANTHER" id="PTHR11361:SF34">
    <property type="entry name" value="DNA MISMATCH REPAIR PROTEIN MSH1, MITOCHONDRIAL"/>
    <property type="match status" value="1"/>
</dbReference>
<evidence type="ECO:0000256" key="6">
    <source>
        <dbReference type="ARBA" id="ARBA00023125"/>
    </source>
</evidence>
<feature type="binding site" evidence="9">
    <location>
        <begin position="651"/>
        <end position="658"/>
    </location>
    <ligand>
        <name>ATP</name>
        <dbReference type="ChEBI" id="CHEBI:30616"/>
    </ligand>
</feature>
<dbReference type="InterPro" id="IPR007861">
    <property type="entry name" value="DNA_mismatch_repair_MutS_clamp"/>
</dbReference>
<proteinExistence type="inferred from homology"/>
<dbReference type="AlphaFoldDB" id="A0A1W9HYP2"/>
<dbReference type="SMART" id="SM00534">
    <property type="entry name" value="MUTSac"/>
    <property type="match status" value="1"/>
</dbReference>
<evidence type="ECO:0000259" key="11">
    <source>
        <dbReference type="PROSITE" id="PS00486"/>
    </source>
</evidence>
<dbReference type="SUPFAM" id="SSF55271">
    <property type="entry name" value="DNA repair protein MutS, domain I"/>
    <property type="match status" value="1"/>
</dbReference>
<comment type="function">
    <text evidence="8 9">This protein is involved in the repair of mismatches in DNA. It is possible that it carries out the mismatch recognition step. This protein has a weak ATPase activity.</text>
</comment>
<dbReference type="Gene3D" id="3.30.420.110">
    <property type="entry name" value="MutS, connector domain"/>
    <property type="match status" value="1"/>
</dbReference>
<dbReference type="SUPFAM" id="SSF48334">
    <property type="entry name" value="DNA repair protein MutS, domain III"/>
    <property type="match status" value="1"/>
</dbReference>
<dbReference type="InterPro" id="IPR007860">
    <property type="entry name" value="DNA_mmatch_repair_MutS_con_dom"/>
</dbReference>
<dbReference type="SUPFAM" id="SSF52540">
    <property type="entry name" value="P-loop containing nucleoside triphosphate hydrolases"/>
    <property type="match status" value="1"/>
</dbReference>
<dbReference type="InterPro" id="IPR000432">
    <property type="entry name" value="DNA_mismatch_repair_MutS_C"/>
</dbReference>
<dbReference type="GO" id="GO:0030983">
    <property type="term" value="F:mismatched DNA binding"/>
    <property type="evidence" value="ECO:0007669"/>
    <property type="project" value="InterPro"/>
</dbReference>
<evidence type="ECO:0000256" key="3">
    <source>
        <dbReference type="ARBA" id="ARBA00022741"/>
    </source>
</evidence>
<evidence type="ECO:0000313" key="12">
    <source>
        <dbReference type="EMBL" id="OQW52480.1"/>
    </source>
</evidence>
<dbReference type="InterPro" id="IPR036678">
    <property type="entry name" value="MutS_con_dom_sf"/>
</dbReference>
<evidence type="ECO:0000256" key="10">
    <source>
        <dbReference type="RuleBase" id="RU003756"/>
    </source>
</evidence>
<dbReference type="STRING" id="1827387.A4S15_06430"/>
<dbReference type="InterPro" id="IPR005748">
    <property type="entry name" value="DNA_mismatch_repair_MutS"/>
</dbReference>
<gene>
    <name evidence="9" type="primary">mutS</name>
    <name evidence="12" type="ORF">A4S15_06430</name>
</gene>
<dbReference type="PANTHER" id="PTHR11361">
    <property type="entry name" value="DNA MISMATCH REPAIR PROTEIN MUTS FAMILY MEMBER"/>
    <property type="match status" value="1"/>
</dbReference>
<feature type="domain" description="DNA mismatch repair proteins mutS family" evidence="11">
    <location>
        <begin position="725"/>
        <end position="741"/>
    </location>
</feature>
<dbReference type="PIRSF" id="PIRSF037677">
    <property type="entry name" value="DNA_mis_repair_Msh6"/>
    <property type="match status" value="1"/>
</dbReference>
<dbReference type="InterPro" id="IPR027417">
    <property type="entry name" value="P-loop_NTPase"/>
</dbReference>
<protein>
    <recommendedName>
        <fullName evidence="2 9">DNA mismatch repair protein MutS</fullName>
    </recommendedName>
</protein>
<dbReference type="EMBL" id="LWDL01000012">
    <property type="protein sequence ID" value="OQW52480.1"/>
    <property type="molecule type" value="Genomic_DNA"/>
</dbReference>
<organism evidence="12 13">
    <name type="scientific">Candidatus Raskinella chloraquaticus</name>
    <dbReference type="NCBI Taxonomy" id="1951219"/>
    <lineage>
        <taxon>Bacteria</taxon>
        <taxon>Pseudomonadati</taxon>
        <taxon>Pseudomonadota</taxon>
        <taxon>Alphaproteobacteria</taxon>
        <taxon>Hyphomicrobiales</taxon>
        <taxon>Phreatobacteraceae</taxon>
        <taxon>Candidatus Raskinella</taxon>
    </lineage>
</organism>
<keyword evidence="6 9" id="KW-0238">DNA-binding</keyword>
<dbReference type="Gene3D" id="6.10.140.430">
    <property type="match status" value="1"/>
</dbReference>
<dbReference type="CDD" id="cd03284">
    <property type="entry name" value="ABC_MutS1"/>
    <property type="match status" value="1"/>
</dbReference>
<dbReference type="InterPro" id="IPR007695">
    <property type="entry name" value="DNA_mismatch_repair_MutS-lik_N"/>
</dbReference>
<dbReference type="Pfam" id="PF00488">
    <property type="entry name" value="MutS_V"/>
    <property type="match status" value="1"/>
</dbReference>
<evidence type="ECO:0000256" key="1">
    <source>
        <dbReference type="ARBA" id="ARBA00006271"/>
    </source>
</evidence>
<keyword evidence="3 9" id="KW-0547">Nucleotide-binding</keyword>
<evidence type="ECO:0000256" key="2">
    <source>
        <dbReference type="ARBA" id="ARBA00021982"/>
    </source>
</evidence>
<dbReference type="PROSITE" id="PS00486">
    <property type="entry name" value="DNA_MISMATCH_REPAIR_2"/>
    <property type="match status" value="1"/>
</dbReference>
<accession>A0A1W9HYP2</accession>
<dbReference type="FunFam" id="3.40.50.300:FF:000870">
    <property type="entry name" value="MutS protein homolog 4"/>
    <property type="match status" value="1"/>
</dbReference>
<dbReference type="InterPro" id="IPR045076">
    <property type="entry name" value="MutS"/>
</dbReference>
<evidence type="ECO:0000256" key="4">
    <source>
        <dbReference type="ARBA" id="ARBA00022763"/>
    </source>
</evidence>
<dbReference type="GO" id="GO:0005829">
    <property type="term" value="C:cytosol"/>
    <property type="evidence" value="ECO:0007669"/>
    <property type="project" value="TreeGrafter"/>
</dbReference>
<dbReference type="NCBIfam" id="NF003810">
    <property type="entry name" value="PRK05399.1"/>
    <property type="match status" value="1"/>
</dbReference>
<dbReference type="InterPro" id="IPR036187">
    <property type="entry name" value="DNA_mismatch_repair_MutS_sf"/>
</dbReference>
<dbReference type="SUPFAM" id="SSF53150">
    <property type="entry name" value="DNA repair protein MutS, domain II"/>
    <property type="match status" value="1"/>
</dbReference>
<dbReference type="HAMAP" id="MF_00096">
    <property type="entry name" value="MutS"/>
    <property type="match status" value="1"/>
</dbReference>
<reference evidence="12 13" key="1">
    <citation type="journal article" date="2017" name="Water Res.">
        <title>Comammox in drinking water systems.</title>
        <authorList>
            <person name="Wang Y."/>
            <person name="Ma L."/>
            <person name="Mao Y."/>
            <person name="Jiang X."/>
            <person name="Xia Y."/>
            <person name="Yu K."/>
            <person name="Li B."/>
            <person name="Zhang T."/>
        </authorList>
    </citation>
    <scope>NUCLEOTIDE SEQUENCE [LARGE SCALE GENOMIC DNA]</scope>
    <source>
        <strain evidence="12">SG_bin8</strain>
    </source>
</reference>
<dbReference type="FunFam" id="3.40.1170.10:FF:000001">
    <property type="entry name" value="DNA mismatch repair protein MutS"/>
    <property type="match status" value="1"/>
</dbReference>
<keyword evidence="5 9" id="KW-0067">ATP-binding</keyword>
<sequence length="901" mass="96986">MPACEPSDSAPLTPVMARYIELKTANPGFLLFYRMGDFYELFFDDAVMAAGALGIALTKRGQYRGQDIPMAGVPAHAADDYLHRLIDKGYRVAICEQMEDPAEAKKRGSKAIVHRDVVRLVTAGTLTEDRLLVASEANYLLALARTFEGGSQAPARLGLAWIDMSTGEFRVGMCELNVLQGEIARIAPREIIAPPALIEDLTLRRLLSESGAVVTALSKSIDDTTPSGERLAAFFGTAAAADFDNLSRAETAAAANILAYLDATQLGVRPRLSLPQREGPGTFLDIDASARVNLELTRTLAGERAGSLLSAIDCTVTAAGSRELARRLSAPLTDPQMIIERQEAVAYLCRDPIIRERLRQALAPLSDLLRALGRLALGRGGPRDLAALRDGLTKARDIAALIHHATLPSLLAQSIRDLGAPSPALAEKLTAMLADELPLSRRDGGFVRAAFDPALDEERRLRDDARGLMLGLQATYAEATGIRNLRIKHNNVLGYFIEISAAAADRMFAPPLNADFFHRQTLASQARFTTTALSDLESRIARAAERALALEQQAFEAMSAEIAGADDAIRKVAIALAALDVESALAELAAIHGWTRPVVDHSLAFAIRGGRHPVVEAALKKTSGGAFIANDCTLGPADEAGDAGAVWLLTGPNMAGKSTFLRQNALIAILAQMGSFVPATMAHIGIVDRLYSRVGAADDLARGRSTFMVEMVETAVILNQATNRSLVILDEIGRGTATFDGLSIAWATIEHIHEANRCRTLFATHFHELTALGARLARLTPVTMKVKEWKGDVVFLHEVGRGTADRSYGIQVAKLAGLPASVIARARTVLSKLEEGERAPKVETLIDDLPLFSVSRQAPVEAARHQPLLEAMIGLDPDAMTPREAHEALYRLMELLRSAQA</sequence>
<evidence type="ECO:0000256" key="9">
    <source>
        <dbReference type="HAMAP-Rule" id="MF_00096"/>
    </source>
</evidence>
<dbReference type="InterPro" id="IPR017261">
    <property type="entry name" value="DNA_mismatch_repair_MutS/MSH"/>
</dbReference>
<evidence type="ECO:0000256" key="8">
    <source>
        <dbReference type="ARBA" id="ARBA00024647"/>
    </source>
</evidence>
<dbReference type="Gene3D" id="1.10.1420.10">
    <property type="match status" value="2"/>
</dbReference>
<comment type="similarity">
    <text evidence="1 9 10">Belongs to the DNA mismatch repair MutS family.</text>
</comment>
<dbReference type="NCBIfam" id="TIGR01070">
    <property type="entry name" value="mutS1"/>
    <property type="match status" value="1"/>
</dbReference>
<dbReference type="Pfam" id="PF05192">
    <property type="entry name" value="MutS_III"/>
    <property type="match status" value="1"/>
</dbReference>
<dbReference type="GO" id="GO:0140664">
    <property type="term" value="F:ATP-dependent DNA damage sensor activity"/>
    <property type="evidence" value="ECO:0007669"/>
    <property type="project" value="InterPro"/>
</dbReference>
<dbReference type="SMART" id="SM00533">
    <property type="entry name" value="MUTSd"/>
    <property type="match status" value="1"/>
</dbReference>
<dbReference type="GO" id="GO:0005524">
    <property type="term" value="F:ATP binding"/>
    <property type="evidence" value="ECO:0007669"/>
    <property type="project" value="UniProtKB-UniRule"/>
</dbReference>
<evidence type="ECO:0000256" key="7">
    <source>
        <dbReference type="ARBA" id="ARBA00023204"/>
    </source>
</evidence>
<dbReference type="Pfam" id="PF05188">
    <property type="entry name" value="MutS_II"/>
    <property type="match status" value="1"/>
</dbReference>
<dbReference type="Proteomes" id="UP000192872">
    <property type="component" value="Unassembled WGS sequence"/>
</dbReference>
<dbReference type="Gene3D" id="3.40.1170.10">
    <property type="entry name" value="DNA repair protein MutS, domain I"/>
    <property type="match status" value="1"/>
</dbReference>
<dbReference type="Pfam" id="PF05190">
    <property type="entry name" value="MutS_IV"/>
    <property type="match status" value="1"/>
</dbReference>